<dbReference type="InterPro" id="IPR011763">
    <property type="entry name" value="COA_CT_C"/>
</dbReference>
<dbReference type="PANTHER" id="PTHR48095:SF5">
    <property type="entry name" value="BLL7292 PROTEIN"/>
    <property type="match status" value="1"/>
</dbReference>
<dbReference type="PROSITE" id="PS50979">
    <property type="entry name" value="BC"/>
    <property type="match status" value="1"/>
</dbReference>
<dbReference type="EMBL" id="BAAAPZ010000019">
    <property type="protein sequence ID" value="GAA2106752.1"/>
    <property type="molecule type" value="Genomic_DNA"/>
</dbReference>
<proteinExistence type="predicted"/>
<dbReference type="PROSITE" id="PS50980">
    <property type="entry name" value="COA_CT_NTER"/>
    <property type="match status" value="1"/>
</dbReference>
<reference evidence="11" key="1">
    <citation type="journal article" date="2019" name="Int. J. Syst. Evol. Microbiol.">
        <title>The Global Catalogue of Microorganisms (GCM) 10K type strain sequencing project: providing services to taxonomists for standard genome sequencing and annotation.</title>
        <authorList>
            <consortium name="The Broad Institute Genomics Platform"/>
            <consortium name="The Broad Institute Genome Sequencing Center for Infectious Disease"/>
            <person name="Wu L."/>
            <person name="Ma J."/>
        </authorList>
    </citation>
    <scope>NUCLEOTIDE SEQUENCE [LARGE SCALE GENOMIC DNA]</scope>
    <source>
        <strain evidence="11">JCM 15900</strain>
    </source>
</reference>
<sequence>MEETPTLLVANRGEIAVRIIRTARTAGMRTVAVRSADEEALGAAAGLHVQLADEVVTLPGRGASAYLDVEAILAAARGSGAEWVHPGYGFLAESPVLAAACAEAGLTWVGPDAAALELFGDKSATRTRAERLGVPVPPATGLLRPEAEGADGGADAGAAVAEAAALLAAHPDGIAVKALAGGGGRGIRIVRDPAALADALTACAAEAAAGFGDDRIFAEALVTGARHIEVQVLGTPEGAVVLGDRDCSLQRRRQKLVEIAPAPGLDAELRARLHADAARLVESADHRSLATVEFLVQDLGGAAEGPGGTEDAATHMLLEVNPRIQVEHTVTEEVTGLDLVACQLAVAAGRMPEGLQEFLGRTQFAGQTGPAARGTAIQFRVSAETVLDTGDPAPSAGTIDALTWPTGPGVRVDTWAQTGSTVSGSFDSLLGKVIVHAPSLAAARRAGVQALRETRVHGVETNLGLLLAVDALLEPGHEATSAYDARAAEIADRAREIEDRADQDSADQDRADQDSAGQGRAGQGGAGAAHRPAAAGQVAAPQLEPGEELLAAPLSGTVVGVGEKASEYVLLEAMKMHHPVTGPAAAAVRHLVAVGDYVTAGAPVAVLTGTAAGDAEAARAAEPHPGVAEVQARHAAVLDEAREDAVAKVHARGRRTARENIADLVDPGSFVEYGPLAIAAQTRRRSLQDLIDRTSGDGLLGGTARVEGREVVVISYDYTVLAGTQGTRNHAKTDRLIQVAEQRQVPLVLFAEGGGGRPGDTDKGPSAGLQVPTFASLARLRGKVPLISVVSGRTFAGNAALAGVCDLIIATPEVNLGMGGPAMIEGGGLGRHRPEDIGPAQVHLDNGVIDILAEDEAAAVEHVREALSVLTGNRRSGAGAEEQAGQTEQPGQEALEAQAERVRTVVPADRLRAFSMREAVSAVFDPGSFTEVRAQYGRGAVTGFARLDGVPLAIIANDNHHLGGAIDVDAARTMTQHLRLAQSHGLPVASFIDTPGFMVGPEAEHEPGVRAFGDLFVAGAGLSVPVGAVVVRKGYGLGAMAMAAGGFASTQFTVAWPSGEIGPMGLEGAVRLGYAKELAAIEDPAERQRREEELIAASYEQGKALMAAMQFDLDDVIDPALTRDWIRTLL</sequence>
<name>A0ABP5IYH8_9MICO</name>
<dbReference type="InterPro" id="IPR011764">
    <property type="entry name" value="Biotin_carboxylation_dom"/>
</dbReference>
<feature type="region of interest" description="Disordered" evidence="5">
    <location>
        <begin position="497"/>
        <end position="538"/>
    </location>
</feature>
<dbReference type="SMART" id="SM00878">
    <property type="entry name" value="Biotin_carb_C"/>
    <property type="match status" value="1"/>
</dbReference>
<dbReference type="InterPro" id="IPR011053">
    <property type="entry name" value="Single_hybrid_motif"/>
</dbReference>
<evidence type="ECO:0000313" key="10">
    <source>
        <dbReference type="EMBL" id="GAA2106752.1"/>
    </source>
</evidence>
<dbReference type="InterPro" id="IPR011762">
    <property type="entry name" value="COA_CT_N"/>
</dbReference>
<dbReference type="Pfam" id="PF01039">
    <property type="entry name" value="Carboxyl_trans"/>
    <property type="match status" value="1"/>
</dbReference>
<dbReference type="InterPro" id="IPR051602">
    <property type="entry name" value="ACC_Biotin_Carboxylase"/>
</dbReference>
<dbReference type="SUPFAM" id="SSF52096">
    <property type="entry name" value="ClpP/crotonase"/>
    <property type="match status" value="2"/>
</dbReference>
<dbReference type="PROSITE" id="PS50989">
    <property type="entry name" value="COA_CT_CTER"/>
    <property type="match status" value="1"/>
</dbReference>
<dbReference type="PROSITE" id="PS50975">
    <property type="entry name" value="ATP_GRASP"/>
    <property type="match status" value="1"/>
</dbReference>
<dbReference type="SUPFAM" id="SSF51246">
    <property type="entry name" value="Rudiment single hybrid motif"/>
    <property type="match status" value="1"/>
</dbReference>
<gene>
    <name evidence="10" type="ORF">GCM10009823_33150</name>
</gene>
<dbReference type="Gene3D" id="3.30.470.20">
    <property type="entry name" value="ATP-grasp fold, B domain"/>
    <property type="match status" value="1"/>
</dbReference>
<feature type="domain" description="CoA carboxyltransferase N-terminal" evidence="8">
    <location>
        <begin position="623"/>
        <end position="882"/>
    </location>
</feature>
<keyword evidence="3 4" id="KW-0067">ATP-binding</keyword>
<feature type="domain" description="Biotin carboxylation" evidence="7">
    <location>
        <begin position="3"/>
        <end position="488"/>
    </location>
</feature>
<evidence type="ECO:0000256" key="2">
    <source>
        <dbReference type="ARBA" id="ARBA00022741"/>
    </source>
</evidence>
<dbReference type="InterPro" id="IPR005481">
    <property type="entry name" value="BC-like_N"/>
</dbReference>
<dbReference type="Pfam" id="PF02785">
    <property type="entry name" value="Biotin_carb_C"/>
    <property type="match status" value="1"/>
</dbReference>
<dbReference type="Gene3D" id="3.90.226.10">
    <property type="entry name" value="2-enoyl-CoA Hydratase, Chain A, domain 1"/>
    <property type="match status" value="2"/>
</dbReference>
<keyword evidence="11" id="KW-1185">Reference proteome</keyword>
<dbReference type="CDD" id="cd06850">
    <property type="entry name" value="biotinyl_domain"/>
    <property type="match status" value="1"/>
</dbReference>
<accession>A0ABP5IYH8</accession>
<evidence type="ECO:0000256" key="4">
    <source>
        <dbReference type="PROSITE-ProRule" id="PRU00409"/>
    </source>
</evidence>
<evidence type="ECO:0000259" key="9">
    <source>
        <dbReference type="PROSITE" id="PS50989"/>
    </source>
</evidence>
<dbReference type="PANTHER" id="PTHR48095">
    <property type="entry name" value="PYRUVATE CARBOXYLASE SUBUNIT A"/>
    <property type="match status" value="1"/>
</dbReference>
<dbReference type="InterPro" id="IPR029045">
    <property type="entry name" value="ClpP/crotonase-like_dom_sf"/>
</dbReference>
<dbReference type="Proteomes" id="UP001500984">
    <property type="component" value="Unassembled WGS sequence"/>
</dbReference>
<evidence type="ECO:0000259" key="6">
    <source>
        <dbReference type="PROSITE" id="PS50975"/>
    </source>
</evidence>
<dbReference type="InterPro" id="IPR034733">
    <property type="entry name" value="AcCoA_carboxyl_beta"/>
</dbReference>
<feature type="region of interest" description="Disordered" evidence="5">
    <location>
        <begin position="874"/>
        <end position="899"/>
    </location>
</feature>
<dbReference type="SUPFAM" id="SSF51230">
    <property type="entry name" value="Single hybrid motif"/>
    <property type="match status" value="1"/>
</dbReference>
<dbReference type="SUPFAM" id="SSF52440">
    <property type="entry name" value="PreATP-grasp domain"/>
    <property type="match status" value="1"/>
</dbReference>
<evidence type="ECO:0000259" key="7">
    <source>
        <dbReference type="PROSITE" id="PS50979"/>
    </source>
</evidence>
<dbReference type="InterPro" id="IPR005482">
    <property type="entry name" value="Biotin_COase_C"/>
</dbReference>
<dbReference type="PROSITE" id="PS00867">
    <property type="entry name" value="CPSASE_2"/>
    <property type="match status" value="1"/>
</dbReference>
<evidence type="ECO:0000256" key="5">
    <source>
        <dbReference type="SAM" id="MobiDB-lite"/>
    </source>
</evidence>
<evidence type="ECO:0000256" key="1">
    <source>
        <dbReference type="ARBA" id="ARBA00022598"/>
    </source>
</evidence>
<feature type="domain" description="CoA carboxyltransferase C-terminal" evidence="9">
    <location>
        <begin position="894"/>
        <end position="1130"/>
    </location>
</feature>
<evidence type="ECO:0000256" key="3">
    <source>
        <dbReference type="ARBA" id="ARBA00022840"/>
    </source>
</evidence>
<feature type="domain" description="ATP-grasp" evidence="6">
    <location>
        <begin position="126"/>
        <end position="348"/>
    </location>
</feature>
<evidence type="ECO:0000313" key="11">
    <source>
        <dbReference type="Proteomes" id="UP001500984"/>
    </source>
</evidence>
<organism evidence="10 11">
    <name type="scientific">Brevibacterium salitolerans</name>
    <dbReference type="NCBI Taxonomy" id="1403566"/>
    <lineage>
        <taxon>Bacteria</taxon>
        <taxon>Bacillati</taxon>
        <taxon>Actinomycetota</taxon>
        <taxon>Actinomycetes</taxon>
        <taxon>Micrococcales</taxon>
        <taxon>Brevibacteriaceae</taxon>
        <taxon>Brevibacterium</taxon>
    </lineage>
</organism>
<comment type="caution">
    <text evidence="10">The sequence shown here is derived from an EMBL/GenBank/DDBJ whole genome shotgun (WGS) entry which is preliminary data.</text>
</comment>
<protein>
    <submittedName>
        <fullName evidence="10">Carboxyl transferase domain-containing protein</fullName>
    </submittedName>
</protein>
<feature type="compositionally biased region" description="Low complexity" evidence="5">
    <location>
        <begin position="528"/>
        <end position="538"/>
    </location>
</feature>
<dbReference type="InterPro" id="IPR005479">
    <property type="entry name" value="CPAse_ATP-bd"/>
</dbReference>
<keyword evidence="10" id="KW-0808">Transferase</keyword>
<dbReference type="RefSeq" id="WP_344338678.1">
    <property type="nucleotide sequence ID" value="NZ_BAAAPZ010000019.1"/>
</dbReference>
<dbReference type="SUPFAM" id="SSF56059">
    <property type="entry name" value="Glutathione synthetase ATP-binding domain-like"/>
    <property type="match status" value="1"/>
</dbReference>
<dbReference type="GO" id="GO:0016740">
    <property type="term" value="F:transferase activity"/>
    <property type="evidence" value="ECO:0007669"/>
    <property type="project" value="UniProtKB-KW"/>
</dbReference>
<dbReference type="Pfam" id="PF02786">
    <property type="entry name" value="CPSase_L_D2"/>
    <property type="match status" value="1"/>
</dbReference>
<keyword evidence="2 4" id="KW-0547">Nucleotide-binding</keyword>
<dbReference type="InterPro" id="IPR011761">
    <property type="entry name" value="ATP-grasp"/>
</dbReference>
<dbReference type="Gene3D" id="2.40.50.100">
    <property type="match status" value="1"/>
</dbReference>
<dbReference type="InterPro" id="IPR016185">
    <property type="entry name" value="PreATP-grasp_dom_sf"/>
</dbReference>
<dbReference type="Pfam" id="PF00289">
    <property type="entry name" value="Biotin_carb_N"/>
    <property type="match status" value="1"/>
</dbReference>
<evidence type="ECO:0000259" key="8">
    <source>
        <dbReference type="PROSITE" id="PS50980"/>
    </source>
</evidence>
<feature type="compositionally biased region" description="Basic and acidic residues" evidence="5">
    <location>
        <begin position="497"/>
        <end position="513"/>
    </location>
</feature>
<dbReference type="InterPro" id="IPR011054">
    <property type="entry name" value="Rudment_hybrid_motif"/>
</dbReference>
<keyword evidence="1" id="KW-0436">Ligase</keyword>